<keyword evidence="4" id="KW-0862">Zinc</keyword>
<dbReference type="InterPro" id="IPR009045">
    <property type="entry name" value="Zn_M74/Hedgehog-like"/>
</dbReference>
<proteinExistence type="predicted"/>
<dbReference type="Pfam" id="PF01427">
    <property type="entry name" value="Peptidase_M15"/>
    <property type="match status" value="1"/>
</dbReference>
<evidence type="ECO:0000256" key="5">
    <source>
        <dbReference type="ARBA" id="ARBA00022997"/>
    </source>
</evidence>
<evidence type="ECO:0000256" key="3">
    <source>
        <dbReference type="ARBA" id="ARBA00022801"/>
    </source>
</evidence>
<sequence length="162" mass="18667">MIGLPELVNIIEVDPRVELDIRYATKDNFTHQQLYDVAKCYLRPAVAKMVRKSQDYLERTATGKRLLIKDCYRPVSAQKRMWEVVRGTPMSRYVANPNRGGGSVHSFGAAVDVSLIDRNGQELDFGTPYDHLDKLSQPRFEVEFLKKGKLKQSQLDNRRLLR</sequence>
<gene>
    <name evidence="8" type="ORF">METZ01_LOCUS501483</name>
</gene>
<dbReference type="GO" id="GO:0006508">
    <property type="term" value="P:proteolysis"/>
    <property type="evidence" value="ECO:0007669"/>
    <property type="project" value="UniProtKB-KW"/>
</dbReference>
<reference evidence="8" key="1">
    <citation type="submission" date="2018-05" db="EMBL/GenBank/DDBJ databases">
        <authorList>
            <person name="Lanie J.A."/>
            <person name="Ng W.-L."/>
            <person name="Kazmierczak K.M."/>
            <person name="Andrzejewski T.M."/>
            <person name="Davidsen T.M."/>
            <person name="Wayne K.J."/>
            <person name="Tettelin H."/>
            <person name="Glass J.I."/>
            <person name="Rusch D."/>
            <person name="Podicherti R."/>
            <person name="Tsui H.-C.T."/>
            <person name="Winkler M.E."/>
        </authorList>
    </citation>
    <scope>NUCLEOTIDE SEQUENCE</scope>
</reference>
<evidence type="ECO:0008006" key="9">
    <source>
        <dbReference type="Google" id="ProtNLM"/>
    </source>
</evidence>
<dbReference type="GO" id="GO:0008237">
    <property type="term" value="F:metallopeptidase activity"/>
    <property type="evidence" value="ECO:0007669"/>
    <property type="project" value="UniProtKB-KW"/>
</dbReference>
<evidence type="ECO:0000256" key="4">
    <source>
        <dbReference type="ARBA" id="ARBA00022833"/>
    </source>
</evidence>
<dbReference type="PIRSF" id="PIRSF026671">
    <property type="entry name" value="AA_dipeptidase"/>
    <property type="match status" value="1"/>
</dbReference>
<dbReference type="GO" id="GO:0071555">
    <property type="term" value="P:cell wall organization"/>
    <property type="evidence" value="ECO:0007669"/>
    <property type="project" value="UniProtKB-KW"/>
</dbReference>
<feature type="non-terminal residue" evidence="8">
    <location>
        <position position="162"/>
    </location>
</feature>
<keyword evidence="2" id="KW-0479">Metal-binding</keyword>
<dbReference type="GO" id="GO:0046872">
    <property type="term" value="F:metal ion binding"/>
    <property type="evidence" value="ECO:0007669"/>
    <property type="project" value="UniProtKB-KW"/>
</dbReference>
<name>A0A383DWE3_9ZZZZ</name>
<organism evidence="8">
    <name type="scientific">marine metagenome</name>
    <dbReference type="NCBI Taxonomy" id="408172"/>
    <lineage>
        <taxon>unclassified sequences</taxon>
        <taxon>metagenomes</taxon>
        <taxon>ecological metagenomes</taxon>
    </lineage>
</organism>
<dbReference type="PANTHER" id="PTHR43126">
    <property type="entry name" value="D-ALANYL-D-ALANINE DIPEPTIDASE"/>
    <property type="match status" value="1"/>
</dbReference>
<dbReference type="InterPro" id="IPR000755">
    <property type="entry name" value="A_A_dipeptidase"/>
</dbReference>
<protein>
    <recommendedName>
        <fullName evidence="9">Peptidase M15B domain-containing protein</fullName>
    </recommendedName>
</protein>
<keyword evidence="7" id="KW-0961">Cell wall biogenesis/degradation</keyword>
<evidence type="ECO:0000256" key="7">
    <source>
        <dbReference type="ARBA" id="ARBA00023316"/>
    </source>
</evidence>
<keyword evidence="6" id="KW-0482">Metalloprotease</keyword>
<keyword evidence="5" id="KW-0224">Dipeptidase</keyword>
<dbReference type="SUPFAM" id="SSF55166">
    <property type="entry name" value="Hedgehog/DD-peptidase"/>
    <property type="match status" value="1"/>
</dbReference>
<evidence type="ECO:0000313" key="8">
    <source>
        <dbReference type="EMBL" id="SVE48629.1"/>
    </source>
</evidence>
<keyword evidence="3" id="KW-0378">Hydrolase</keyword>
<dbReference type="CDD" id="cd14840">
    <property type="entry name" value="D-Ala-D-Ala_dipeptidase_Aad"/>
    <property type="match status" value="1"/>
</dbReference>
<dbReference type="AlphaFoldDB" id="A0A383DWE3"/>
<dbReference type="EMBL" id="UINC01220631">
    <property type="protein sequence ID" value="SVE48629.1"/>
    <property type="molecule type" value="Genomic_DNA"/>
</dbReference>
<dbReference type="GO" id="GO:0016805">
    <property type="term" value="F:dipeptidase activity"/>
    <property type="evidence" value="ECO:0007669"/>
    <property type="project" value="UniProtKB-KW"/>
</dbReference>
<accession>A0A383DWE3</accession>
<evidence type="ECO:0000256" key="6">
    <source>
        <dbReference type="ARBA" id="ARBA00023049"/>
    </source>
</evidence>
<dbReference type="Gene3D" id="3.30.1380.10">
    <property type="match status" value="1"/>
</dbReference>
<evidence type="ECO:0000256" key="1">
    <source>
        <dbReference type="ARBA" id="ARBA00022670"/>
    </source>
</evidence>
<keyword evidence="1" id="KW-0645">Protease</keyword>
<evidence type="ECO:0000256" key="2">
    <source>
        <dbReference type="ARBA" id="ARBA00022723"/>
    </source>
</evidence>